<comment type="caution">
    <text evidence="1">The sequence shown here is derived from an EMBL/GenBank/DDBJ whole genome shotgun (WGS) entry which is preliminary data.</text>
</comment>
<sequence length="72" mass="8673">MDNVHKSFLNELSGLCTRYGIEQINTDDSERIRFEFKDGHTELRFKNYTNDVKWFNDVISIDSRYEVELDTY</sequence>
<dbReference type="AlphaFoldDB" id="A0A011VVG3"/>
<organism evidence="1 2">
    <name type="scientific">Ruminococcus albus SY3</name>
    <dbReference type="NCBI Taxonomy" id="1341156"/>
    <lineage>
        <taxon>Bacteria</taxon>
        <taxon>Bacillati</taxon>
        <taxon>Bacillota</taxon>
        <taxon>Clostridia</taxon>
        <taxon>Eubacteriales</taxon>
        <taxon>Oscillospiraceae</taxon>
        <taxon>Ruminococcus</taxon>
    </lineage>
</organism>
<protein>
    <submittedName>
        <fullName evidence="1">Uncharacterized protein</fullName>
    </submittedName>
</protein>
<accession>A0A011VVG3</accession>
<proteinExistence type="predicted"/>
<gene>
    <name evidence="1" type="ORF">RASY3_14670</name>
</gene>
<evidence type="ECO:0000313" key="1">
    <source>
        <dbReference type="EMBL" id="EXM38553.1"/>
    </source>
</evidence>
<dbReference type="EMBL" id="JEOB01000004">
    <property type="protein sequence ID" value="EXM38553.1"/>
    <property type="molecule type" value="Genomic_DNA"/>
</dbReference>
<keyword evidence="2" id="KW-1185">Reference proteome</keyword>
<dbReference type="Proteomes" id="UP000021369">
    <property type="component" value="Unassembled WGS sequence"/>
</dbReference>
<reference evidence="1 2" key="1">
    <citation type="submission" date="2013-06" db="EMBL/GenBank/DDBJ databases">
        <title>Rumen cellulosomics: divergent fiber-degrading strategies revealed by comparative genome-wide analysis of six Ruminococcal strains.</title>
        <authorList>
            <person name="Dassa B."/>
            <person name="Borovok I."/>
            <person name="Lamed R."/>
            <person name="Flint H."/>
            <person name="Yeoman C.J."/>
            <person name="White B."/>
            <person name="Bayer E.A."/>
        </authorList>
    </citation>
    <scope>NUCLEOTIDE SEQUENCE [LARGE SCALE GENOMIC DNA]</scope>
    <source>
        <strain evidence="1 2">SY3</strain>
    </source>
</reference>
<name>A0A011VVG3_RUMAL</name>
<evidence type="ECO:0000313" key="2">
    <source>
        <dbReference type="Proteomes" id="UP000021369"/>
    </source>
</evidence>